<feature type="compositionally biased region" description="Basic residues" evidence="1">
    <location>
        <begin position="465"/>
        <end position="476"/>
    </location>
</feature>
<comment type="caution">
    <text evidence="3">The sequence shown here is derived from an EMBL/GenBank/DDBJ whole genome shotgun (WGS) entry which is preliminary data.</text>
</comment>
<protein>
    <submittedName>
        <fullName evidence="3">TraI domain-containing protein</fullName>
    </submittedName>
</protein>
<feature type="compositionally biased region" description="Low complexity" evidence="1">
    <location>
        <begin position="477"/>
        <end position="495"/>
    </location>
</feature>
<evidence type="ECO:0000256" key="1">
    <source>
        <dbReference type="SAM" id="MobiDB-lite"/>
    </source>
</evidence>
<dbReference type="EMBL" id="JAHZSS010000010">
    <property type="protein sequence ID" value="MBW8191381.1"/>
    <property type="molecule type" value="Genomic_DNA"/>
</dbReference>
<dbReference type="Pfam" id="PF07514">
    <property type="entry name" value="TraI_2"/>
    <property type="match status" value="1"/>
</dbReference>
<feature type="compositionally biased region" description="Basic and acidic residues" evidence="1">
    <location>
        <begin position="452"/>
        <end position="464"/>
    </location>
</feature>
<accession>A0ABS7EHZ9</accession>
<gene>
    <name evidence="3" type="ORF">K0504_10055</name>
</gene>
<proteinExistence type="predicted"/>
<feature type="region of interest" description="Disordered" evidence="1">
    <location>
        <begin position="738"/>
        <end position="782"/>
    </location>
</feature>
<keyword evidence="4" id="KW-1185">Reference proteome</keyword>
<feature type="compositionally biased region" description="Polar residues" evidence="1">
    <location>
        <begin position="763"/>
        <end position="780"/>
    </location>
</feature>
<dbReference type="RefSeq" id="WP_220104064.1">
    <property type="nucleotide sequence ID" value="NZ_JAHZSS010000010.1"/>
</dbReference>
<feature type="region of interest" description="Disordered" evidence="1">
    <location>
        <begin position="452"/>
        <end position="495"/>
    </location>
</feature>
<evidence type="ECO:0000259" key="2">
    <source>
        <dbReference type="Pfam" id="PF07514"/>
    </source>
</evidence>
<feature type="compositionally biased region" description="Polar residues" evidence="1">
    <location>
        <begin position="575"/>
        <end position="600"/>
    </location>
</feature>
<dbReference type="InterPro" id="IPR011119">
    <property type="entry name" value="Unchr_helicase_relaxase_TraI"/>
</dbReference>
<sequence>MMAQISRLLTASGAVFGRARKVNNSDSASHDTVDIYGDIVKAIDLVTYPPAEYGVPVVAINELLGPHGPLLELIKRSAKLPDSSTDKNAPSFETLYLEVATNYAAFAHSLPASEGHHHNRPGGLLKHSLDVAEKALRWAEDNYLPAQFPSDIEFRRKPRWRYAAWLCGLLHDAGKLYTDMVVFDAANKGDEWKPVTGSLVDWAKRNGVKRYKVEWLASRIHKQHETAGAHILPHVLTDAARQYIASCPGELYTEISNVLSGYQTSRGFLESAVRQADSVSTSQDMVTIWDTELGKRQSSTYERILKGIQILHPKWKVNTTNANIWTIGDDVYLRWPDAFAATVNYLTEQQVSVPQSPETIVTLLNDRGVLQNIDKKEKYVLFAPGEFTKDDAQAIYEGKKKVAWQYLIRAAWPGLVYGGAPIPMSQQGLMKINHDFDAILYRQDGSITRFSKEDFTTQADEPKKTSRAKKKPKSSKAAKQTQAPSESNSEMPNESNNVLRFNAEELDSINAPNNGDEEPLAPASNNGSAKPTTNDIPHDQVSTNVEGEQSMPPTEDSPPLDAYEDLPPSDEEPQHSNTTFTGTVSPAANTPKQATANSVNELIKSRTKPVSTKYPWKESVRSPGKIDEALAGLCEQLTQGTIAKENVESLMRIEPSVVIVEAHKLSELVNIDINELVQDLKMNKLIEFDASKPRQLTRTYKLPRSKSVAALTLSPKLSQALTLAAGLKLLDSGSTRAVSSPKKKVNNAIDQHQKGEAKKAANTKPSVNTATESQRGAISTTKRESEISSRAELFLQHLMSVHQELISKNKAILVSDGVAVDERTLWRHLTKCGFTLSEARKITQELMLRTERCEIESKPVFWTVLPMKSEDNNE</sequence>
<evidence type="ECO:0000313" key="3">
    <source>
        <dbReference type="EMBL" id="MBW8191381.1"/>
    </source>
</evidence>
<feature type="compositionally biased region" description="Acidic residues" evidence="1">
    <location>
        <begin position="562"/>
        <end position="571"/>
    </location>
</feature>
<feature type="domain" description="Uncharacterised" evidence="2">
    <location>
        <begin position="70"/>
        <end position="372"/>
    </location>
</feature>
<feature type="region of interest" description="Disordered" evidence="1">
    <location>
        <begin position="508"/>
        <end position="618"/>
    </location>
</feature>
<reference evidence="3" key="1">
    <citation type="submission" date="2021-07" db="EMBL/GenBank/DDBJ databases">
        <title>Neiella marina sp. nov., isolated from the intestinal content of sea cucumber Apostichopus japonicus.</title>
        <authorList>
            <person name="Bai X."/>
        </authorList>
    </citation>
    <scope>NUCLEOTIDE SEQUENCE</scope>
    <source>
        <strain evidence="3">126</strain>
    </source>
</reference>
<evidence type="ECO:0000313" key="4">
    <source>
        <dbReference type="Proteomes" id="UP001166251"/>
    </source>
</evidence>
<dbReference type="NCBIfam" id="NF041494">
    <property type="entry name" value="MobH"/>
    <property type="match status" value="1"/>
</dbReference>
<dbReference type="Gene3D" id="1.10.3210.40">
    <property type="match status" value="1"/>
</dbReference>
<dbReference type="Proteomes" id="UP001166251">
    <property type="component" value="Unassembled WGS sequence"/>
</dbReference>
<feature type="compositionally biased region" description="Polar residues" evidence="1">
    <location>
        <begin position="523"/>
        <end position="547"/>
    </location>
</feature>
<name>A0ABS7EHZ9_9GAMM</name>
<organism evidence="3 4">
    <name type="scientific">Neiella holothuriorum</name>
    <dbReference type="NCBI Taxonomy" id="2870530"/>
    <lineage>
        <taxon>Bacteria</taxon>
        <taxon>Pseudomonadati</taxon>
        <taxon>Pseudomonadota</taxon>
        <taxon>Gammaproteobacteria</taxon>
        <taxon>Alteromonadales</taxon>
        <taxon>Echinimonadaceae</taxon>
        <taxon>Neiella</taxon>
    </lineage>
</organism>